<dbReference type="Proteomes" id="UP001302120">
    <property type="component" value="Unassembled WGS sequence"/>
</dbReference>
<sequence length="79" mass="8338">MLNSLFTEISSEQQETVVGGFTFNFGSTNFQGSQENTSTSTTSDPNGGSSTTSTTGNVQVITFGQTFNGFNLPTGFFDS</sequence>
<dbReference type="InterPro" id="IPR049891">
    <property type="entry name" value="CTB"/>
</dbReference>
<dbReference type="RefSeq" id="WP_323194117.1">
    <property type="nucleotide sequence ID" value="NZ_JAYGHG010000001.1"/>
</dbReference>
<organism evidence="2 3">
    <name type="scientific">Nodularia harveyana UHCC-0300</name>
    <dbReference type="NCBI Taxonomy" id="2974287"/>
    <lineage>
        <taxon>Bacteria</taxon>
        <taxon>Bacillati</taxon>
        <taxon>Cyanobacteriota</taxon>
        <taxon>Cyanophyceae</taxon>
        <taxon>Nostocales</taxon>
        <taxon>Nodulariaceae</taxon>
        <taxon>Nodularia</taxon>
    </lineage>
</organism>
<protein>
    <submittedName>
        <fullName evidence="2">CTB family bacteriocin</fullName>
    </submittedName>
</protein>
<accession>A0ABU5U8D1</accession>
<name>A0ABU5U8D1_9CYAN</name>
<dbReference type="NCBIfam" id="NF038167">
    <property type="entry name" value="cyan_ocin_like"/>
    <property type="match status" value="1"/>
</dbReference>
<feature type="region of interest" description="Disordered" evidence="1">
    <location>
        <begin position="29"/>
        <end position="55"/>
    </location>
</feature>
<reference evidence="2 3" key="1">
    <citation type="submission" date="2023-12" db="EMBL/GenBank/DDBJ databases">
        <title>Baltic Sea Cyanobacteria.</title>
        <authorList>
            <person name="Delbaje E."/>
            <person name="Fewer D.P."/>
            <person name="Shishido T.K."/>
        </authorList>
    </citation>
    <scope>NUCLEOTIDE SEQUENCE [LARGE SCALE GENOMIC DNA]</scope>
    <source>
        <strain evidence="2 3">UHCC-0300</strain>
    </source>
</reference>
<proteinExistence type="predicted"/>
<evidence type="ECO:0000313" key="2">
    <source>
        <dbReference type="EMBL" id="MEA5579769.1"/>
    </source>
</evidence>
<comment type="caution">
    <text evidence="2">The sequence shown here is derived from an EMBL/GenBank/DDBJ whole genome shotgun (WGS) entry which is preliminary data.</text>
</comment>
<evidence type="ECO:0000313" key="3">
    <source>
        <dbReference type="Proteomes" id="UP001302120"/>
    </source>
</evidence>
<keyword evidence="3" id="KW-1185">Reference proteome</keyword>
<dbReference type="EMBL" id="JAYGHG010000001">
    <property type="protein sequence ID" value="MEA5579769.1"/>
    <property type="molecule type" value="Genomic_DNA"/>
</dbReference>
<evidence type="ECO:0000256" key="1">
    <source>
        <dbReference type="SAM" id="MobiDB-lite"/>
    </source>
</evidence>
<gene>
    <name evidence="2" type="ORF">VB620_00260</name>
</gene>